<dbReference type="PANTHER" id="PTHR45982">
    <property type="entry name" value="REGULATOR OF CHROMOSOME CONDENSATION"/>
    <property type="match status" value="1"/>
</dbReference>
<dbReference type="GO" id="GO:0005737">
    <property type="term" value="C:cytoplasm"/>
    <property type="evidence" value="ECO:0007669"/>
    <property type="project" value="TreeGrafter"/>
</dbReference>
<reference evidence="2 3" key="1">
    <citation type="submission" date="2020-08" db="EMBL/GenBank/DDBJ databases">
        <title>Sequencing the genomes of 1000 actinobacteria strains.</title>
        <authorList>
            <person name="Klenk H.-P."/>
        </authorList>
    </citation>
    <scope>NUCLEOTIDE SEQUENCE [LARGE SCALE GENOMIC DNA]</scope>
    <source>
        <strain evidence="2 3">DSM 105498</strain>
    </source>
</reference>
<dbReference type="AlphaFoldDB" id="A0A7W4VS61"/>
<evidence type="ECO:0000313" key="3">
    <source>
        <dbReference type="Proteomes" id="UP000589626"/>
    </source>
</evidence>
<dbReference type="Gene3D" id="2.130.10.30">
    <property type="entry name" value="Regulator of chromosome condensation 1/beta-lactamase-inhibitor protein II"/>
    <property type="match status" value="2"/>
</dbReference>
<evidence type="ECO:0000313" key="2">
    <source>
        <dbReference type="EMBL" id="MBB3040379.1"/>
    </source>
</evidence>
<dbReference type="PANTHER" id="PTHR45982:SF1">
    <property type="entry name" value="REGULATOR OF CHROMOSOME CONDENSATION"/>
    <property type="match status" value="1"/>
</dbReference>
<keyword evidence="3" id="KW-1185">Reference proteome</keyword>
<dbReference type="EMBL" id="JACHWR010000001">
    <property type="protein sequence ID" value="MBB3040379.1"/>
    <property type="molecule type" value="Genomic_DNA"/>
</dbReference>
<evidence type="ECO:0000256" key="1">
    <source>
        <dbReference type="SAM" id="MobiDB-lite"/>
    </source>
</evidence>
<dbReference type="InterPro" id="IPR009091">
    <property type="entry name" value="RCC1/BLIP-II"/>
</dbReference>
<feature type="region of interest" description="Disordered" evidence="1">
    <location>
        <begin position="392"/>
        <end position="420"/>
    </location>
</feature>
<dbReference type="GO" id="GO:0005085">
    <property type="term" value="F:guanyl-nucleotide exchange factor activity"/>
    <property type="evidence" value="ECO:0007669"/>
    <property type="project" value="TreeGrafter"/>
</dbReference>
<protein>
    <submittedName>
        <fullName evidence="2">Uncharacterized protein</fullName>
    </submittedName>
</protein>
<dbReference type="Gene3D" id="2.60.40.2700">
    <property type="match status" value="1"/>
</dbReference>
<feature type="compositionally biased region" description="Low complexity" evidence="1">
    <location>
        <begin position="398"/>
        <end position="413"/>
    </location>
</feature>
<proteinExistence type="predicted"/>
<organism evidence="2 3">
    <name type="scientific">Nocardioides soli</name>
    <dbReference type="NCBI Taxonomy" id="1036020"/>
    <lineage>
        <taxon>Bacteria</taxon>
        <taxon>Bacillati</taxon>
        <taxon>Actinomycetota</taxon>
        <taxon>Actinomycetes</taxon>
        <taxon>Propionibacteriales</taxon>
        <taxon>Nocardioidaceae</taxon>
        <taxon>Nocardioides</taxon>
    </lineage>
</organism>
<gene>
    <name evidence="2" type="ORF">FHU40_000180</name>
</gene>
<sequence>MPVMAVPLALAGEVKVWGLDDVGQATVPASLKGVAVSQVALGDTVALALTAAGKVVAWGTNSPARLEKIPAEVANADVVQIAVGSTSTSYAGAVTRDGRVLTWGPKSKFATPLDVPVGLTGVTQLATNERNAVALKADGSVVAWGADDSTSHGLNEVPAQLRAPGSAQAVTMDGFTAFALTTQGTVVAWGTESRRETTQKLPEQVEVPGNVRAVTSAAGWGFALLADNTLLPWGGSHLYQALPASMLTATSVSMTGSGAGLGLVDTSGVIRYGCAVCSHSPDLPVEEPVPAELIGAAVAQFVVGPPQHRESGYSTNGAVVVTKMLPAVAPSIAGGATVGGTLTGTPGTFSASPTSVTGQWLADGAAIPGATGATLSLTAGMVGKKITYQSTASKPGESTVSSTSTAVTVAPASDNNPLAPAKVRSKTKVSKVTAAKKGAKVTVTGKVTASKSPAGKAKVMIKKGKKTILAKTTKVTTKGAVKLTVKKFAQLVAKKTKAKGKKARTAYRGKYIVTITYTGNTQVNPSTAAKKFTIKK</sequence>
<dbReference type="RefSeq" id="WP_183590420.1">
    <property type="nucleotide sequence ID" value="NZ_JACHWR010000001.1"/>
</dbReference>
<dbReference type="SUPFAM" id="SSF50985">
    <property type="entry name" value="RCC1/BLIP-II"/>
    <property type="match status" value="1"/>
</dbReference>
<dbReference type="Proteomes" id="UP000589626">
    <property type="component" value="Unassembled WGS sequence"/>
</dbReference>
<name>A0A7W4VS61_9ACTN</name>
<dbReference type="InterPro" id="IPR051553">
    <property type="entry name" value="Ran_GTPase-activating"/>
</dbReference>
<accession>A0A7W4VS61</accession>
<comment type="caution">
    <text evidence="2">The sequence shown here is derived from an EMBL/GenBank/DDBJ whole genome shotgun (WGS) entry which is preliminary data.</text>
</comment>